<dbReference type="Proteomes" id="UP000824120">
    <property type="component" value="Chromosome 5"/>
</dbReference>
<protein>
    <recommendedName>
        <fullName evidence="6">SWIM-type domain-containing protein</fullName>
    </recommendedName>
</protein>
<feature type="region of interest" description="Disordered" evidence="5">
    <location>
        <begin position="465"/>
        <end position="537"/>
    </location>
</feature>
<dbReference type="PANTHER" id="PTHR31973">
    <property type="entry name" value="POLYPROTEIN, PUTATIVE-RELATED"/>
    <property type="match status" value="1"/>
</dbReference>
<feature type="domain" description="SWIM-type" evidence="6">
    <location>
        <begin position="340"/>
        <end position="374"/>
    </location>
</feature>
<keyword evidence="2 4" id="KW-0863">Zinc-finger</keyword>
<dbReference type="Pfam" id="PF04434">
    <property type="entry name" value="SWIM"/>
    <property type="match status" value="1"/>
</dbReference>
<feature type="compositionally biased region" description="Basic and acidic residues" evidence="5">
    <location>
        <begin position="435"/>
        <end position="445"/>
    </location>
</feature>
<dbReference type="GO" id="GO:0008270">
    <property type="term" value="F:zinc ion binding"/>
    <property type="evidence" value="ECO:0007669"/>
    <property type="project" value="UniProtKB-KW"/>
</dbReference>
<accession>A0A9J5YZN1</accession>
<organism evidence="7 8">
    <name type="scientific">Solanum commersonii</name>
    <name type="common">Commerson's wild potato</name>
    <name type="synonym">Commerson's nightshade</name>
    <dbReference type="NCBI Taxonomy" id="4109"/>
    <lineage>
        <taxon>Eukaryota</taxon>
        <taxon>Viridiplantae</taxon>
        <taxon>Streptophyta</taxon>
        <taxon>Embryophyta</taxon>
        <taxon>Tracheophyta</taxon>
        <taxon>Spermatophyta</taxon>
        <taxon>Magnoliopsida</taxon>
        <taxon>eudicotyledons</taxon>
        <taxon>Gunneridae</taxon>
        <taxon>Pentapetalae</taxon>
        <taxon>asterids</taxon>
        <taxon>lamiids</taxon>
        <taxon>Solanales</taxon>
        <taxon>Solanaceae</taxon>
        <taxon>Solanoideae</taxon>
        <taxon>Solaneae</taxon>
        <taxon>Solanum</taxon>
    </lineage>
</organism>
<dbReference type="InterPro" id="IPR007527">
    <property type="entry name" value="Znf_SWIM"/>
</dbReference>
<evidence type="ECO:0000256" key="1">
    <source>
        <dbReference type="ARBA" id="ARBA00022723"/>
    </source>
</evidence>
<proteinExistence type="predicted"/>
<evidence type="ECO:0000256" key="3">
    <source>
        <dbReference type="ARBA" id="ARBA00022833"/>
    </source>
</evidence>
<dbReference type="PROSITE" id="PS50966">
    <property type="entry name" value="ZF_SWIM"/>
    <property type="match status" value="1"/>
</dbReference>
<feature type="compositionally biased region" description="Acidic residues" evidence="5">
    <location>
        <begin position="176"/>
        <end position="191"/>
    </location>
</feature>
<feature type="region of interest" description="Disordered" evidence="5">
    <location>
        <begin position="163"/>
        <end position="210"/>
    </location>
</feature>
<evidence type="ECO:0000313" key="8">
    <source>
        <dbReference type="Proteomes" id="UP000824120"/>
    </source>
</evidence>
<reference evidence="7 8" key="1">
    <citation type="submission" date="2020-09" db="EMBL/GenBank/DDBJ databases">
        <title>De no assembly of potato wild relative species, Solanum commersonii.</title>
        <authorList>
            <person name="Cho K."/>
        </authorList>
    </citation>
    <scope>NUCLEOTIDE SEQUENCE [LARGE SCALE GENOMIC DNA]</scope>
    <source>
        <strain evidence="7">LZ3.2</strain>
        <tissue evidence="7">Leaf</tissue>
    </source>
</reference>
<name>A0A9J5YZN1_SOLCO</name>
<evidence type="ECO:0000259" key="6">
    <source>
        <dbReference type="PROSITE" id="PS50966"/>
    </source>
</evidence>
<keyword evidence="1" id="KW-0479">Metal-binding</keyword>
<feature type="compositionally biased region" description="Low complexity" evidence="5">
    <location>
        <begin position="469"/>
        <end position="502"/>
    </location>
</feature>
<dbReference type="EMBL" id="JACXVP010000005">
    <property type="protein sequence ID" value="KAG5605341.1"/>
    <property type="molecule type" value="Genomic_DNA"/>
</dbReference>
<dbReference type="InterPro" id="IPR006564">
    <property type="entry name" value="Znf_PMZ"/>
</dbReference>
<dbReference type="OrthoDB" id="1324502at2759"/>
<evidence type="ECO:0000256" key="4">
    <source>
        <dbReference type="PROSITE-ProRule" id="PRU00325"/>
    </source>
</evidence>
<feature type="region of interest" description="Disordered" evidence="5">
    <location>
        <begin position="424"/>
        <end position="445"/>
    </location>
</feature>
<dbReference type="InterPro" id="IPR058594">
    <property type="entry name" value="PB1-like_dom_pln"/>
</dbReference>
<dbReference type="PANTHER" id="PTHR31973:SF197">
    <property type="entry name" value="SWIM-TYPE DOMAIN-CONTAINING PROTEIN"/>
    <property type="match status" value="1"/>
</dbReference>
<feature type="compositionally biased region" description="Basic and acidic residues" evidence="5">
    <location>
        <begin position="192"/>
        <end position="201"/>
    </location>
</feature>
<feature type="compositionally biased region" description="Low complexity" evidence="5">
    <location>
        <begin position="514"/>
        <end position="524"/>
    </location>
</feature>
<evidence type="ECO:0000256" key="2">
    <source>
        <dbReference type="ARBA" id="ARBA00022771"/>
    </source>
</evidence>
<dbReference type="Pfam" id="PF26130">
    <property type="entry name" value="PB1-like"/>
    <property type="match status" value="1"/>
</dbReference>
<sequence length="585" mass="66729">MDTIIITRFHHGGKFIQDKNKITYKRENEVEYFNIDKDHFSIIELLFYTKQLRYITIGGFCVKDLTKNDFVEVETDFTLLNLIKDLKDGDFLYIYVKHVVDDVEVVTTTGLLCGLVVEKNSNVVGKEDLQDMNVTASEGLNYEAESENVNVEIEPRDISDLEEEWAGSNQESSADSQEDAIPDEDDSEVDEELRSLRNERRNKVKKKKPIQTKEIKLGTAGIDRGFEEIGRNKGARYIGRLGGLVPALCELLPDSEQRRCARHILSNWHQIWSGEERKNQFRRCAKPSFEVKFEDEMNKLNKLDISPMARLVLEENKDVARFCEVRFYCDIGYEILDGQYMHIVDIRKKTCTCRTWQLRGILCQHVVLAYQHKGIEPEHEVVHWFRKETFLKVYNHFLQSIPNMKMWPHTSGVVIEPHEPKVMPGRPLKCRRKAKNEPRKKYGKLSKREVKMTCSLCHQAVMGQPGGYPSMQPSSSQPPVFSQPSSSSHPSVINQPSSSSKPPLFRQPSSSGQPPLFSRPSSSSQPPPGTSGERVITPGVYKDATPINIDIGYKPRGLKWNGGDVVTALQLQCIKLISPIDSENV</sequence>
<dbReference type="AlphaFoldDB" id="A0A9J5YZN1"/>
<dbReference type="SMART" id="SM00575">
    <property type="entry name" value="ZnF_PMZ"/>
    <property type="match status" value="1"/>
</dbReference>
<keyword evidence="3" id="KW-0862">Zinc</keyword>
<evidence type="ECO:0000256" key="5">
    <source>
        <dbReference type="SAM" id="MobiDB-lite"/>
    </source>
</evidence>
<evidence type="ECO:0000313" key="7">
    <source>
        <dbReference type="EMBL" id="KAG5605341.1"/>
    </source>
</evidence>
<gene>
    <name evidence="7" type="ORF">H5410_026833</name>
</gene>
<keyword evidence="8" id="KW-1185">Reference proteome</keyword>
<comment type="caution">
    <text evidence="7">The sequence shown here is derived from an EMBL/GenBank/DDBJ whole genome shotgun (WGS) entry which is preliminary data.</text>
</comment>